<feature type="transmembrane region" description="Helical" evidence="9">
    <location>
        <begin position="42"/>
        <end position="62"/>
    </location>
</feature>
<dbReference type="CDD" id="cd16917">
    <property type="entry name" value="HATPase_UhpB-NarQ-NarX-like"/>
    <property type="match status" value="1"/>
</dbReference>
<keyword evidence="8" id="KW-0902">Two-component regulatory system</keyword>
<keyword evidence="7" id="KW-0067">ATP-binding</keyword>
<accession>A0ABP4V905</accession>
<dbReference type="RefSeq" id="WP_163573817.1">
    <property type="nucleotide sequence ID" value="NZ_BAAANY010000044.1"/>
</dbReference>
<protein>
    <recommendedName>
        <fullName evidence="2">histidine kinase</fullName>
        <ecNumber evidence="2">2.7.13.3</ecNumber>
    </recommendedName>
</protein>
<feature type="domain" description="Histidine kinase/HSP90-like ATPase" evidence="10">
    <location>
        <begin position="306"/>
        <end position="395"/>
    </location>
</feature>
<evidence type="ECO:0000259" key="10">
    <source>
        <dbReference type="Pfam" id="PF02518"/>
    </source>
</evidence>
<evidence type="ECO:0000256" key="1">
    <source>
        <dbReference type="ARBA" id="ARBA00000085"/>
    </source>
</evidence>
<dbReference type="SUPFAM" id="SSF55874">
    <property type="entry name" value="ATPase domain of HSP90 chaperone/DNA topoisomerase II/histidine kinase"/>
    <property type="match status" value="1"/>
</dbReference>
<gene>
    <name evidence="12" type="ORF">GCM10009765_80440</name>
</gene>
<keyword evidence="9" id="KW-0812">Transmembrane</keyword>
<evidence type="ECO:0000256" key="4">
    <source>
        <dbReference type="ARBA" id="ARBA00022679"/>
    </source>
</evidence>
<evidence type="ECO:0000256" key="2">
    <source>
        <dbReference type="ARBA" id="ARBA00012438"/>
    </source>
</evidence>
<evidence type="ECO:0000313" key="12">
    <source>
        <dbReference type="EMBL" id="GAA1720076.1"/>
    </source>
</evidence>
<feature type="transmembrane region" description="Helical" evidence="9">
    <location>
        <begin position="69"/>
        <end position="88"/>
    </location>
</feature>
<evidence type="ECO:0000259" key="11">
    <source>
        <dbReference type="Pfam" id="PF07730"/>
    </source>
</evidence>
<dbReference type="InterPro" id="IPR003594">
    <property type="entry name" value="HATPase_dom"/>
</dbReference>
<feature type="transmembrane region" description="Helical" evidence="9">
    <location>
        <begin position="94"/>
        <end position="111"/>
    </location>
</feature>
<feature type="domain" description="Signal transduction histidine kinase subgroup 3 dimerisation and phosphoacceptor" evidence="11">
    <location>
        <begin position="191"/>
        <end position="254"/>
    </location>
</feature>
<evidence type="ECO:0000256" key="9">
    <source>
        <dbReference type="SAM" id="Phobius"/>
    </source>
</evidence>
<evidence type="ECO:0000313" key="13">
    <source>
        <dbReference type="Proteomes" id="UP001500618"/>
    </source>
</evidence>
<keyword evidence="9" id="KW-0472">Membrane</keyword>
<sequence>MPDVRIRPGSWRLAGGIVVALVVLLAFDASYAQPPFSADPLNAGLVPILAGAAGLIAVTLAWPRGRSWLAAFTLVLSVVSLTVTGWVLAVRPHLGILPFTETAALLGYILCDLRWLRGWRNYAVVGLAAVATIALPVRIVSAVPTDPGPAIISGSVMWVLGTVIAALVGLYLRNIDEQRTRWLAAMRHAQRLELARDLHDFVAHHVSGIIVQAQASQVVAETDPVLAAQALRRIEDAGTAALASLRRTVRMLRDVPDGDDAQARTPAHGVADLPEMVERFSGSGRATARLDLGSGVDDDLPPEVTTSAYRIVLEALTNVRKHAPHASTVDVRVHHQEGELEVVVDNDGVRAGGEQHSGGYGLIGLTERVETVGGTLAAGPREPAGWRVLARLPIERRLG</sequence>
<evidence type="ECO:0000256" key="3">
    <source>
        <dbReference type="ARBA" id="ARBA00022553"/>
    </source>
</evidence>
<keyword evidence="6" id="KW-0418">Kinase</keyword>
<dbReference type="Gene3D" id="3.30.565.10">
    <property type="entry name" value="Histidine kinase-like ATPase, C-terminal domain"/>
    <property type="match status" value="1"/>
</dbReference>
<dbReference type="PANTHER" id="PTHR24421">
    <property type="entry name" value="NITRATE/NITRITE SENSOR PROTEIN NARX-RELATED"/>
    <property type="match status" value="1"/>
</dbReference>
<dbReference type="Gene3D" id="1.20.5.1930">
    <property type="match status" value="1"/>
</dbReference>
<name>A0ABP4V905_9ACTN</name>
<dbReference type="InterPro" id="IPR036890">
    <property type="entry name" value="HATPase_C_sf"/>
</dbReference>
<dbReference type="InterPro" id="IPR050482">
    <property type="entry name" value="Sensor_HK_TwoCompSys"/>
</dbReference>
<keyword evidence="4" id="KW-0808">Transferase</keyword>
<feature type="transmembrane region" description="Helical" evidence="9">
    <location>
        <begin position="150"/>
        <end position="172"/>
    </location>
</feature>
<dbReference type="EC" id="2.7.13.3" evidence="2"/>
<dbReference type="Pfam" id="PF07730">
    <property type="entry name" value="HisKA_3"/>
    <property type="match status" value="1"/>
</dbReference>
<reference evidence="13" key="1">
    <citation type="journal article" date="2019" name="Int. J. Syst. Evol. Microbiol.">
        <title>The Global Catalogue of Microorganisms (GCM) 10K type strain sequencing project: providing services to taxonomists for standard genome sequencing and annotation.</title>
        <authorList>
            <consortium name="The Broad Institute Genomics Platform"/>
            <consortium name="The Broad Institute Genome Sequencing Center for Infectious Disease"/>
            <person name="Wu L."/>
            <person name="Ma J."/>
        </authorList>
    </citation>
    <scope>NUCLEOTIDE SEQUENCE [LARGE SCALE GENOMIC DNA]</scope>
    <source>
        <strain evidence="13">JCM 14718</strain>
    </source>
</reference>
<dbReference type="EMBL" id="BAAANY010000044">
    <property type="protein sequence ID" value="GAA1720076.1"/>
    <property type="molecule type" value="Genomic_DNA"/>
</dbReference>
<evidence type="ECO:0000256" key="7">
    <source>
        <dbReference type="ARBA" id="ARBA00022840"/>
    </source>
</evidence>
<feature type="transmembrane region" description="Helical" evidence="9">
    <location>
        <begin position="123"/>
        <end position="144"/>
    </location>
</feature>
<dbReference type="PANTHER" id="PTHR24421:SF10">
    <property type="entry name" value="NITRATE_NITRITE SENSOR PROTEIN NARQ"/>
    <property type="match status" value="1"/>
</dbReference>
<comment type="catalytic activity">
    <reaction evidence="1">
        <text>ATP + protein L-histidine = ADP + protein N-phospho-L-histidine.</text>
        <dbReference type="EC" id="2.7.13.3"/>
    </reaction>
</comment>
<evidence type="ECO:0000256" key="8">
    <source>
        <dbReference type="ARBA" id="ARBA00023012"/>
    </source>
</evidence>
<keyword evidence="3" id="KW-0597">Phosphoprotein</keyword>
<comment type="caution">
    <text evidence="12">The sequence shown here is derived from an EMBL/GenBank/DDBJ whole genome shotgun (WGS) entry which is preliminary data.</text>
</comment>
<proteinExistence type="predicted"/>
<evidence type="ECO:0000256" key="5">
    <source>
        <dbReference type="ARBA" id="ARBA00022741"/>
    </source>
</evidence>
<organism evidence="12 13">
    <name type="scientific">Fodinicola feengrottensis</name>
    <dbReference type="NCBI Taxonomy" id="435914"/>
    <lineage>
        <taxon>Bacteria</taxon>
        <taxon>Bacillati</taxon>
        <taxon>Actinomycetota</taxon>
        <taxon>Actinomycetes</taxon>
        <taxon>Mycobacteriales</taxon>
        <taxon>Fodinicola</taxon>
    </lineage>
</organism>
<dbReference type="InterPro" id="IPR011712">
    <property type="entry name" value="Sig_transdc_His_kin_sub3_dim/P"/>
</dbReference>
<dbReference type="Proteomes" id="UP001500618">
    <property type="component" value="Unassembled WGS sequence"/>
</dbReference>
<keyword evidence="5" id="KW-0547">Nucleotide-binding</keyword>
<keyword evidence="13" id="KW-1185">Reference proteome</keyword>
<keyword evidence="9" id="KW-1133">Transmembrane helix</keyword>
<dbReference type="Pfam" id="PF02518">
    <property type="entry name" value="HATPase_c"/>
    <property type="match status" value="1"/>
</dbReference>
<evidence type="ECO:0000256" key="6">
    <source>
        <dbReference type="ARBA" id="ARBA00022777"/>
    </source>
</evidence>